<dbReference type="Proteomes" id="UP000190797">
    <property type="component" value="Chromosome"/>
</dbReference>
<dbReference type="EMBL" id="CP017717">
    <property type="protein sequence ID" value="AQZ62500.1"/>
    <property type="molecule type" value="Genomic_DNA"/>
</dbReference>
<keyword evidence="2" id="KW-1185">Reference proteome</keyword>
<dbReference type="AlphaFoldDB" id="A0A1U9ZX35"/>
<gene>
    <name evidence="1" type="ORF">BKM31_14445</name>
</gene>
<dbReference type="KEGG" id="noa:BKM31_14445"/>
<dbReference type="RefSeq" id="WP_080038660.1">
    <property type="nucleotide sequence ID" value="NZ_CP017717.1"/>
</dbReference>
<accession>A0A1U9ZX35</accession>
<dbReference type="OrthoDB" id="3541000at2"/>
<protein>
    <submittedName>
        <fullName evidence="1">Uncharacterized protein</fullName>
    </submittedName>
</protein>
<organism evidence="1 2">
    <name type="scientific">[Actinomadura] parvosata subsp. kistnae</name>
    <dbReference type="NCBI Taxonomy" id="1909395"/>
    <lineage>
        <taxon>Bacteria</taxon>
        <taxon>Bacillati</taxon>
        <taxon>Actinomycetota</taxon>
        <taxon>Actinomycetes</taxon>
        <taxon>Streptosporangiales</taxon>
        <taxon>Streptosporangiaceae</taxon>
        <taxon>Nonomuraea</taxon>
    </lineage>
</organism>
<reference evidence="2" key="1">
    <citation type="journal article" date="2017" name="Med. Chem. Commun.">
        <title>Nonomuraea sp. ATCC 55076 harbours the largest actinomycete chromosome to date and the kistamicin biosynthetic gene cluster.</title>
        <authorList>
            <person name="Nazari B."/>
            <person name="Forneris C.C."/>
            <person name="Gibson M.I."/>
            <person name="Moon K."/>
            <person name="Schramma K.R."/>
            <person name="Seyedsayamdost M.R."/>
        </authorList>
    </citation>
    <scope>NUCLEOTIDE SEQUENCE [LARGE SCALE GENOMIC DNA]</scope>
    <source>
        <strain evidence="2">ATCC 55076</strain>
    </source>
</reference>
<evidence type="ECO:0000313" key="2">
    <source>
        <dbReference type="Proteomes" id="UP000190797"/>
    </source>
</evidence>
<proteinExistence type="predicted"/>
<evidence type="ECO:0000313" key="1">
    <source>
        <dbReference type="EMBL" id="AQZ62500.1"/>
    </source>
</evidence>
<sequence>MRDRDAEVIWTVLRKAGRRELSERYDGFVVEGGSDGAPFPAACTEEAEGSALELTRYRVDLVKAGWGWPGKATTDKPSTSYADVTHDVAGSHPARRMSSWADTIGYRSM</sequence>
<name>A0A1U9ZX35_9ACTN</name>